<dbReference type="SMART" id="SM00105">
    <property type="entry name" value="ArfGap"/>
    <property type="match status" value="1"/>
</dbReference>
<dbReference type="PRINTS" id="PR00405">
    <property type="entry name" value="REVINTRACTNG"/>
</dbReference>
<comment type="caution">
    <text evidence="8">The sequence shown here is derived from an EMBL/GenBank/DDBJ whole genome shotgun (WGS) entry which is preliminary data.</text>
</comment>
<feature type="compositionally biased region" description="Low complexity" evidence="6">
    <location>
        <begin position="402"/>
        <end position="416"/>
    </location>
</feature>
<sequence>MSMAAPSKRALGGGSRAFASRAAACALACCVCLYLLAASATALAPGKRWQDLTDQDWDRLERQLEVDDEAAELETEGQALYAEIERKESQGSLGATMMFVQLRGKLDEQETIGFGDRLKRLAKTGGVDVSVYKLEPGKLVVTLQKGWVATGIYDLISDQPEVDNVHWQDGLANGMIPETASHPAAADYTAHAARAPTRRRRRYVDAKTCKDQLLRLRTRPENKKCFDCPSKNPRWCSATYGIFICLDCSGRHRSLGTHVSYVRSAEMDTWKPEHLIAMFLGGNRRATEFFKQQGWRTSGSQDFEEKYHSNTAKKYHKALYKDVNAANLEDLLHTGEATAKKKLSASELGGDKGLDNLIRENTPPPSRGATPVPGGAVAAAATASPPAQNLAGSAPPPRSRTPDATSPETPTTASSTTPPPVQRKPTPKIEPSSNTADEPATQATPAATTAPVAAAAKPPVPKLEPKDMAGLRLGPSAGDRPSAPSGAPGASDPSALQKKAAALTKRRPTTTRKKKNGLGAQRVSRTGGATASKQDLDDLMKEPVKPLAPSIQAPAEPQSRYSNAAPSAPSAPALRTNGSTSTSSTGGGGGGFSITGGASNPTADRVGDTLDRFKNAKGISSSEFFRDTDESLEERRQRGQQLSKFSNANSISSDAYFGRETQDPMDSMHAQGTTRSGSGSGSVDLANAADFFAELGSKVRSDVSSFASRYR</sequence>
<protein>
    <submittedName>
        <fullName evidence="8">Arf-GAP with GTPase, ANK repeat and PH domain-containing protein 1</fullName>
    </submittedName>
</protein>
<evidence type="ECO:0000256" key="4">
    <source>
        <dbReference type="ARBA" id="ARBA00022833"/>
    </source>
</evidence>
<dbReference type="GO" id="GO:0000139">
    <property type="term" value="C:Golgi membrane"/>
    <property type="evidence" value="ECO:0007669"/>
    <property type="project" value="GOC"/>
</dbReference>
<feature type="compositionally biased region" description="Basic and acidic residues" evidence="6">
    <location>
        <begin position="534"/>
        <end position="544"/>
    </location>
</feature>
<feature type="compositionally biased region" description="Basic residues" evidence="6">
    <location>
        <begin position="504"/>
        <end position="516"/>
    </location>
</feature>
<dbReference type="Pfam" id="PF01412">
    <property type="entry name" value="ArfGap"/>
    <property type="match status" value="1"/>
</dbReference>
<organism evidence="8 9">
    <name type="scientific">Hondaea fermentalgiana</name>
    <dbReference type="NCBI Taxonomy" id="2315210"/>
    <lineage>
        <taxon>Eukaryota</taxon>
        <taxon>Sar</taxon>
        <taxon>Stramenopiles</taxon>
        <taxon>Bigyra</taxon>
        <taxon>Labyrinthulomycetes</taxon>
        <taxon>Thraustochytrida</taxon>
        <taxon>Thraustochytriidae</taxon>
        <taxon>Hondaea</taxon>
    </lineage>
</organism>
<dbReference type="InParanoid" id="A0A2R5GJ56"/>
<dbReference type="GO" id="GO:0048205">
    <property type="term" value="P:COPI coating of Golgi vesicle"/>
    <property type="evidence" value="ECO:0007669"/>
    <property type="project" value="TreeGrafter"/>
</dbReference>
<dbReference type="PANTHER" id="PTHR45686">
    <property type="entry name" value="ADP-RIBOSYLATION FACTOR GTPASE ACTIVATING PROTEIN 3, ISOFORM H-RELATED"/>
    <property type="match status" value="1"/>
</dbReference>
<feature type="compositionally biased region" description="Basic and acidic residues" evidence="6">
    <location>
        <begin position="624"/>
        <end position="637"/>
    </location>
</feature>
<evidence type="ECO:0000313" key="8">
    <source>
        <dbReference type="EMBL" id="GBG30349.1"/>
    </source>
</evidence>
<keyword evidence="4" id="KW-0862">Zinc</keyword>
<dbReference type="Gene3D" id="1.10.220.150">
    <property type="entry name" value="Arf GTPase activating protein"/>
    <property type="match status" value="1"/>
</dbReference>
<keyword evidence="1" id="KW-0343">GTPase activation</keyword>
<gene>
    <name evidence="8" type="ORF">FCC1311_065682</name>
</gene>
<dbReference type="PROSITE" id="PS50115">
    <property type="entry name" value="ARFGAP"/>
    <property type="match status" value="1"/>
</dbReference>
<evidence type="ECO:0000313" key="9">
    <source>
        <dbReference type="Proteomes" id="UP000241890"/>
    </source>
</evidence>
<feature type="domain" description="Arf-GAP" evidence="7">
    <location>
        <begin position="210"/>
        <end position="330"/>
    </location>
</feature>
<dbReference type="CDD" id="cd08831">
    <property type="entry name" value="ArfGap_ArfGap2_3_like"/>
    <property type="match status" value="1"/>
</dbReference>
<dbReference type="GO" id="GO:0005096">
    <property type="term" value="F:GTPase activator activity"/>
    <property type="evidence" value="ECO:0007669"/>
    <property type="project" value="UniProtKB-KW"/>
</dbReference>
<evidence type="ECO:0000256" key="1">
    <source>
        <dbReference type="ARBA" id="ARBA00022468"/>
    </source>
</evidence>
<dbReference type="EMBL" id="BEYU01000074">
    <property type="protein sequence ID" value="GBG30349.1"/>
    <property type="molecule type" value="Genomic_DNA"/>
</dbReference>
<evidence type="ECO:0000259" key="7">
    <source>
        <dbReference type="PROSITE" id="PS50115"/>
    </source>
</evidence>
<dbReference type="GO" id="GO:0008270">
    <property type="term" value="F:zinc ion binding"/>
    <property type="evidence" value="ECO:0007669"/>
    <property type="project" value="UniProtKB-KW"/>
</dbReference>
<feature type="compositionally biased region" description="Polar residues" evidence="6">
    <location>
        <begin position="639"/>
        <end position="653"/>
    </location>
</feature>
<name>A0A2R5GJ56_9STRA</name>
<feature type="compositionally biased region" description="Low complexity" evidence="6">
    <location>
        <begin position="562"/>
        <end position="584"/>
    </location>
</feature>
<evidence type="ECO:0000256" key="3">
    <source>
        <dbReference type="ARBA" id="ARBA00022771"/>
    </source>
</evidence>
<accession>A0A2R5GJ56</accession>
<dbReference type="PANTHER" id="PTHR45686:SF4">
    <property type="entry name" value="ADP-RIBOSYLATION FACTOR GTPASE ACTIVATING PROTEIN 3, ISOFORM H"/>
    <property type="match status" value="1"/>
</dbReference>
<dbReference type="InterPro" id="IPR037278">
    <property type="entry name" value="ARFGAP/RecO"/>
</dbReference>
<keyword evidence="3 5" id="KW-0863">Zinc-finger</keyword>
<reference evidence="8 9" key="1">
    <citation type="submission" date="2017-12" db="EMBL/GenBank/DDBJ databases">
        <title>Sequencing, de novo assembly and annotation of complete genome of a new Thraustochytrid species, strain FCC1311.</title>
        <authorList>
            <person name="Sedici K."/>
            <person name="Godart F."/>
            <person name="Aiese Cigliano R."/>
            <person name="Sanseverino W."/>
            <person name="Barakat M."/>
            <person name="Ortet P."/>
            <person name="Marechal E."/>
            <person name="Cagnac O."/>
            <person name="Amato A."/>
        </authorList>
    </citation>
    <scope>NUCLEOTIDE SEQUENCE [LARGE SCALE GENOMIC DNA]</scope>
</reference>
<dbReference type="InterPro" id="IPR038508">
    <property type="entry name" value="ArfGAP_dom_sf"/>
</dbReference>
<evidence type="ECO:0000256" key="2">
    <source>
        <dbReference type="ARBA" id="ARBA00022723"/>
    </source>
</evidence>
<feature type="compositionally biased region" description="Basic and acidic residues" evidence="6">
    <location>
        <begin position="605"/>
        <end position="614"/>
    </location>
</feature>
<evidence type="ECO:0000256" key="6">
    <source>
        <dbReference type="SAM" id="MobiDB-lite"/>
    </source>
</evidence>
<proteinExistence type="predicted"/>
<feature type="region of interest" description="Disordered" evidence="6">
    <location>
        <begin position="340"/>
        <end position="681"/>
    </location>
</feature>
<feature type="compositionally biased region" description="Polar residues" evidence="6">
    <location>
        <begin position="523"/>
        <end position="533"/>
    </location>
</feature>
<evidence type="ECO:0000256" key="5">
    <source>
        <dbReference type="PROSITE-ProRule" id="PRU00288"/>
    </source>
</evidence>
<feature type="compositionally biased region" description="Gly residues" evidence="6">
    <location>
        <begin position="585"/>
        <end position="594"/>
    </location>
</feature>
<dbReference type="Gene3D" id="3.30.70.260">
    <property type="match status" value="1"/>
</dbReference>
<dbReference type="Proteomes" id="UP000241890">
    <property type="component" value="Unassembled WGS sequence"/>
</dbReference>
<feature type="compositionally biased region" description="Low complexity" evidence="6">
    <location>
        <begin position="368"/>
        <end position="387"/>
    </location>
</feature>
<keyword evidence="9" id="KW-1185">Reference proteome</keyword>
<feature type="compositionally biased region" description="Low complexity" evidence="6">
    <location>
        <begin position="435"/>
        <end position="457"/>
    </location>
</feature>
<keyword evidence="2" id="KW-0479">Metal-binding</keyword>
<dbReference type="InterPro" id="IPR001164">
    <property type="entry name" value="ArfGAP_dom"/>
</dbReference>
<dbReference type="SUPFAM" id="SSF57863">
    <property type="entry name" value="ArfGap/RecO-like zinc finger"/>
    <property type="match status" value="1"/>
</dbReference>
<dbReference type="AlphaFoldDB" id="A0A2R5GJ56"/>
<feature type="compositionally biased region" description="Basic and acidic residues" evidence="6">
    <location>
        <begin position="349"/>
        <end position="358"/>
    </location>
</feature>
<dbReference type="OrthoDB" id="10266696at2759"/>